<evidence type="ECO:0000313" key="5">
    <source>
        <dbReference type="Proteomes" id="UP000236379"/>
    </source>
</evidence>
<dbReference type="OrthoDB" id="9768243at2"/>
<dbReference type="Proteomes" id="UP000236379">
    <property type="component" value="Unassembled WGS sequence"/>
</dbReference>
<protein>
    <submittedName>
        <fullName evidence="4">AAA family ATPase</fullName>
    </submittedName>
</protein>
<gene>
    <name evidence="4" type="ORF">CVO96_17060</name>
</gene>
<proteinExistence type="predicted"/>
<dbReference type="InterPro" id="IPR027417">
    <property type="entry name" value="P-loop_NTPase"/>
</dbReference>
<keyword evidence="5" id="KW-1185">Reference proteome</keyword>
<dbReference type="InterPro" id="IPR045735">
    <property type="entry name" value="Spore_III_AA_AAA+_ATPase"/>
</dbReference>
<accession>A0A2K3UTR4</accession>
<evidence type="ECO:0000313" key="4">
    <source>
        <dbReference type="EMBL" id="PNY79921.1"/>
    </source>
</evidence>
<evidence type="ECO:0000256" key="1">
    <source>
        <dbReference type="ARBA" id="ARBA00022741"/>
    </source>
</evidence>
<reference evidence="4 5" key="1">
    <citation type="submission" date="2018-01" db="EMBL/GenBank/DDBJ databases">
        <title>Deinococcus koreensis sp. nov., a radiation-resistant bacterium isolated from river water.</title>
        <authorList>
            <person name="Choi A."/>
        </authorList>
    </citation>
    <scope>NUCLEOTIDE SEQUENCE [LARGE SCALE GENOMIC DNA]</scope>
    <source>
        <strain evidence="4 5">SJW1-2</strain>
    </source>
</reference>
<evidence type="ECO:0000256" key="2">
    <source>
        <dbReference type="ARBA" id="ARBA00022840"/>
    </source>
</evidence>
<dbReference type="PANTHER" id="PTHR20953">
    <property type="entry name" value="KINASE-RELATED"/>
    <property type="match status" value="1"/>
</dbReference>
<dbReference type="InterPro" id="IPR003593">
    <property type="entry name" value="AAA+_ATPase"/>
</dbReference>
<comment type="caution">
    <text evidence="4">The sequence shown here is derived from an EMBL/GenBank/DDBJ whole genome shotgun (WGS) entry which is preliminary data.</text>
</comment>
<dbReference type="GO" id="GO:0005524">
    <property type="term" value="F:ATP binding"/>
    <property type="evidence" value="ECO:0007669"/>
    <property type="project" value="UniProtKB-KW"/>
</dbReference>
<sequence>MTATGFPASGSSAAGIPAIDGAEPLLRLLPGWIRMVAEQHQDGLEEIAMDLGKPLALRAGDRHIFSDREVEERDIDYVVDRAGQFRADNRLGIERTLHRISAKRDRYDSLDGLTLRVARMVHGVAEPLRQYVDGDQGVMLIGPPGVGKTTLLRDMVRILAERRGPRVIVIDTSNEIGGDGKLVHPGLGSARRMQVASPDRQAAVIMQAIANHGPEVLVCDEIGYHGDVAVLQTAGRRGVHVIATAHGRVFQDVLENPVLHPLLGDLDLAAGQRRSRPIFDVAVEIRAKNRWLVHPSVAASIDALLSGGEPPATQYGNW</sequence>
<dbReference type="Gene3D" id="3.40.50.300">
    <property type="entry name" value="P-loop containing nucleotide triphosphate hydrolases"/>
    <property type="match status" value="1"/>
</dbReference>
<dbReference type="AlphaFoldDB" id="A0A2K3UTR4"/>
<dbReference type="CDD" id="cd00009">
    <property type="entry name" value="AAA"/>
    <property type="match status" value="1"/>
</dbReference>
<name>A0A2K3UTR4_9DEIO</name>
<evidence type="ECO:0000259" key="3">
    <source>
        <dbReference type="SMART" id="SM00382"/>
    </source>
</evidence>
<dbReference type="PANTHER" id="PTHR20953:SF3">
    <property type="entry name" value="P-LOOP CONTAINING NUCLEOSIDE TRIPHOSPHATE HYDROLASES SUPERFAMILY PROTEIN"/>
    <property type="match status" value="1"/>
</dbReference>
<dbReference type="SUPFAM" id="SSF52540">
    <property type="entry name" value="P-loop containing nucleoside triphosphate hydrolases"/>
    <property type="match status" value="1"/>
</dbReference>
<keyword evidence="2" id="KW-0067">ATP-binding</keyword>
<dbReference type="Pfam" id="PF19568">
    <property type="entry name" value="Spore_III_AA"/>
    <property type="match status" value="1"/>
</dbReference>
<keyword evidence="1" id="KW-0547">Nucleotide-binding</keyword>
<dbReference type="EMBL" id="PPPD01000002">
    <property type="protein sequence ID" value="PNY79921.1"/>
    <property type="molecule type" value="Genomic_DNA"/>
</dbReference>
<feature type="domain" description="AAA+ ATPase" evidence="3">
    <location>
        <begin position="134"/>
        <end position="284"/>
    </location>
</feature>
<organism evidence="4 5">
    <name type="scientific">Deinococcus koreensis</name>
    <dbReference type="NCBI Taxonomy" id="2054903"/>
    <lineage>
        <taxon>Bacteria</taxon>
        <taxon>Thermotogati</taxon>
        <taxon>Deinococcota</taxon>
        <taxon>Deinococci</taxon>
        <taxon>Deinococcales</taxon>
        <taxon>Deinococcaceae</taxon>
        <taxon>Deinococcus</taxon>
    </lineage>
</organism>
<dbReference type="SMART" id="SM00382">
    <property type="entry name" value="AAA"/>
    <property type="match status" value="1"/>
</dbReference>